<feature type="domain" description="Tyrosine-protein kinase G-rich" evidence="20">
    <location>
        <begin position="383"/>
        <end position="451"/>
    </location>
</feature>
<evidence type="ECO:0000256" key="9">
    <source>
        <dbReference type="ARBA" id="ARBA00022741"/>
    </source>
</evidence>
<evidence type="ECO:0000256" key="14">
    <source>
        <dbReference type="ARBA" id="ARBA00023137"/>
    </source>
</evidence>
<keyword evidence="11" id="KW-0067">ATP-binding</keyword>
<dbReference type="InterPro" id="IPR032807">
    <property type="entry name" value="GNVR"/>
</dbReference>
<comment type="catalytic activity">
    <reaction evidence="15">
        <text>L-tyrosyl-[protein] + ATP = O-phospho-L-tyrosyl-[protein] + ADP + H(+)</text>
        <dbReference type="Rhea" id="RHEA:10596"/>
        <dbReference type="Rhea" id="RHEA-COMP:10136"/>
        <dbReference type="Rhea" id="RHEA-COMP:20101"/>
        <dbReference type="ChEBI" id="CHEBI:15378"/>
        <dbReference type="ChEBI" id="CHEBI:30616"/>
        <dbReference type="ChEBI" id="CHEBI:46858"/>
        <dbReference type="ChEBI" id="CHEBI:61978"/>
        <dbReference type="ChEBI" id="CHEBI:456216"/>
        <dbReference type="EC" id="2.7.10.2"/>
    </reaction>
</comment>
<keyword evidence="9" id="KW-0547">Nucleotide-binding</keyword>
<evidence type="ECO:0000256" key="17">
    <source>
        <dbReference type="SAM" id="Phobius"/>
    </source>
</evidence>
<evidence type="ECO:0000256" key="7">
    <source>
        <dbReference type="ARBA" id="ARBA00022679"/>
    </source>
</evidence>
<dbReference type="EMBL" id="CZQC01000059">
    <property type="protein sequence ID" value="CUS42005.1"/>
    <property type="molecule type" value="Genomic_DNA"/>
</dbReference>
<dbReference type="GO" id="GO:0004715">
    <property type="term" value="F:non-membrane spanning protein tyrosine kinase activity"/>
    <property type="evidence" value="ECO:0007669"/>
    <property type="project" value="UniProtKB-EC"/>
</dbReference>
<evidence type="ECO:0000256" key="10">
    <source>
        <dbReference type="ARBA" id="ARBA00022777"/>
    </source>
</evidence>
<dbReference type="PANTHER" id="PTHR32309:SF13">
    <property type="entry name" value="FERRIC ENTEROBACTIN TRANSPORT PROTEIN FEPE"/>
    <property type="match status" value="1"/>
</dbReference>
<comment type="subcellular location">
    <subcellularLocation>
        <location evidence="1">Cell inner membrane</location>
        <topology evidence="1">Multi-pass membrane protein</topology>
    </subcellularLocation>
</comment>
<keyword evidence="6" id="KW-0997">Cell inner membrane</keyword>
<dbReference type="AlphaFoldDB" id="A0A160TC29"/>
<dbReference type="PANTHER" id="PTHR32309">
    <property type="entry name" value="TYROSINE-PROTEIN KINASE"/>
    <property type="match status" value="1"/>
</dbReference>
<dbReference type="InterPro" id="IPR005702">
    <property type="entry name" value="Wzc-like_C"/>
</dbReference>
<protein>
    <recommendedName>
        <fullName evidence="4">non-specific protein-tyrosine kinase</fullName>
        <ecNumber evidence="4">2.7.10.2</ecNumber>
    </recommendedName>
</protein>
<dbReference type="GO" id="GO:0042802">
    <property type="term" value="F:identical protein binding"/>
    <property type="evidence" value="ECO:0007669"/>
    <property type="project" value="UniProtKB-ARBA"/>
</dbReference>
<keyword evidence="8 17" id="KW-0812">Transmembrane</keyword>
<dbReference type="GO" id="GO:0005886">
    <property type="term" value="C:plasma membrane"/>
    <property type="evidence" value="ECO:0007669"/>
    <property type="project" value="UniProtKB-SubCell"/>
</dbReference>
<evidence type="ECO:0000259" key="19">
    <source>
        <dbReference type="Pfam" id="PF13614"/>
    </source>
</evidence>
<evidence type="ECO:0000256" key="11">
    <source>
        <dbReference type="ARBA" id="ARBA00022840"/>
    </source>
</evidence>
<gene>
    <name evidence="21" type="ORF">MGWOODY_Tha2370</name>
</gene>
<accession>A0A160TC29</accession>
<dbReference type="NCBIfam" id="TIGR01007">
    <property type="entry name" value="eps_fam"/>
    <property type="match status" value="1"/>
</dbReference>
<keyword evidence="10" id="KW-0418">Kinase</keyword>
<keyword evidence="7" id="KW-0808">Transferase</keyword>
<dbReference type="Pfam" id="PF13614">
    <property type="entry name" value="AAA_31"/>
    <property type="match status" value="1"/>
</dbReference>
<evidence type="ECO:0000259" key="20">
    <source>
        <dbReference type="Pfam" id="PF13807"/>
    </source>
</evidence>
<dbReference type="Gene3D" id="3.40.50.300">
    <property type="entry name" value="P-loop containing nucleotide triphosphate hydrolases"/>
    <property type="match status" value="1"/>
</dbReference>
<dbReference type="FunFam" id="3.40.50.300:FF:000527">
    <property type="entry name" value="Tyrosine-protein kinase etk"/>
    <property type="match status" value="1"/>
</dbReference>
<evidence type="ECO:0000256" key="1">
    <source>
        <dbReference type="ARBA" id="ARBA00004429"/>
    </source>
</evidence>
<feature type="transmembrane region" description="Helical" evidence="17">
    <location>
        <begin position="26"/>
        <end position="48"/>
    </location>
</feature>
<keyword evidence="5" id="KW-1003">Cell membrane</keyword>
<evidence type="ECO:0000313" key="21">
    <source>
        <dbReference type="EMBL" id="CUS42005.1"/>
    </source>
</evidence>
<keyword evidence="12 17" id="KW-1133">Transmembrane helix</keyword>
<evidence type="ECO:0000256" key="8">
    <source>
        <dbReference type="ARBA" id="ARBA00022692"/>
    </source>
</evidence>
<comment type="similarity">
    <text evidence="2">Belongs to the CpsD/CapB family.</text>
</comment>
<organism evidence="21">
    <name type="scientific">hydrothermal vent metagenome</name>
    <dbReference type="NCBI Taxonomy" id="652676"/>
    <lineage>
        <taxon>unclassified sequences</taxon>
        <taxon>metagenomes</taxon>
        <taxon>ecological metagenomes</taxon>
    </lineage>
</organism>
<dbReference type="InterPro" id="IPR050445">
    <property type="entry name" value="Bact_polysacc_biosynth/exp"/>
</dbReference>
<dbReference type="EC" id="2.7.10.2" evidence="4"/>
<evidence type="ECO:0000256" key="2">
    <source>
        <dbReference type="ARBA" id="ARBA00007316"/>
    </source>
</evidence>
<dbReference type="SUPFAM" id="SSF52540">
    <property type="entry name" value="P-loop containing nucleoside triphosphate hydrolases"/>
    <property type="match status" value="1"/>
</dbReference>
<evidence type="ECO:0000256" key="13">
    <source>
        <dbReference type="ARBA" id="ARBA00023136"/>
    </source>
</evidence>
<dbReference type="InterPro" id="IPR003856">
    <property type="entry name" value="LPS_length_determ_N"/>
</dbReference>
<name>A0A160TC29_9ZZZZ</name>
<dbReference type="Pfam" id="PF02706">
    <property type="entry name" value="Wzz"/>
    <property type="match status" value="1"/>
</dbReference>
<evidence type="ECO:0000256" key="6">
    <source>
        <dbReference type="ARBA" id="ARBA00022519"/>
    </source>
</evidence>
<dbReference type="InterPro" id="IPR025669">
    <property type="entry name" value="AAA_dom"/>
</dbReference>
<sequence>MNNAAAVEVIDLTHYWHVIRRQMRKIMALSVIATIVAVLVALVMTPIYRATATLLIESEEAKILSIEEVYGLSGQSSEYFLTQFEILKSRELAKRVVLQLGLVDNPEFNPYHEANGKSFSLREFILGAKEPPTADEVLAKTIENFWQAISIEPVRKTQLVKISVESQSPELAYTAANAVAEGYIESQMEARVGLTQQAAVWLSDRLGGLKDKLSESERKLQTYREQNDLVDIEGVNTLVAKETDQITERLIEARSRRLELEGTYRQLQSLAEQTYESLSSLPSILNNPLVVKLRENETNAELKVSELSKRYGPLHPRMIAAQSDLDAVRDSVFTQMKRIANGIENDFLVAKSKENSLQSALNSTKARIRDMNRTEFELNDYVREVRANRGLYETFFNRISETSVTGDLQTANARVIDPAVLPKEPIKPNKKLIVALALVVSAMFGIALAFLLDALDATVKNAEDVDRKLGVSLLGIVPLIASGKRNKKIDPNKLDATLVRAFVEGSDHGFQESIRTLRTSLTLASLENKAQVMLFTSSVPGEGKTTTSTNLAEAFGQMEKVVLIDADMRRPTVARKLNMPPNSRGLSNAVAYPETLDDCIHHVADLGIDVIPAGPIPPNPLELLASKNFSALLETLKGRYDRIIIDSAPTHAVSDATYLSTLVDGVVYVVKADETKDKLITSGIARLHDSNARILGVLLNQMDVEKEARYGGHYSGYYDGYGYTTTEQS</sequence>
<evidence type="ECO:0000256" key="3">
    <source>
        <dbReference type="ARBA" id="ARBA00008883"/>
    </source>
</evidence>
<evidence type="ECO:0000256" key="15">
    <source>
        <dbReference type="ARBA" id="ARBA00051245"/>
    </source>
</evidence>
<feature type="domain" description="AAA" evidence="19">
    <location>
        <begin position="541"/>
        <end position="667"/>
    </location>
</feature>
<dbReference type="Pfam" id="PF13807">
    <property type="entry name" value="GNVR"/>
    <property type="match status" value="1"/>
</dbReference>
<keyword evidence="14" id="KW-0829">Tyrosine-protein kinase</keyword>
<dbReference type="GO" id="GO:0005524">
    <property type="term" value="F:ATP binding"/>
    <property type="evidence" value="ECO:0007669"/>
    <property type="project" value="UniProtKB-KW"/>
</dbReference>
<reference evidence="21" key="1">
    <citation type="submission" date="2015-10" db="EMBL/GenBank/DDBJ databases">
        <authorList>
            <person name="Gilbert D.G."/>
        </authorList>
    </citation>
    <scope>NUCLEOTIDE SEQUENCE</scope>
</reference>
<keyword evidence="13 17" id="KW-0472">Membrane</keyword>
<evidence type="ECO:0000256" key="5">
    <source>
        <dbReference type="ARBA" id="ARBA00022475"/>
    </source>
</evidence>
<evidence type="ECO:0000256" key="4">
    <source>
        <dbReference type="ARBA" id="ARBA00011903"/>
    </source>
</evidence>
<dbReference type="CDD" id="cd05387">
    <property type="entry name" value="BY-kinase"/>
    <property type="match status" value="1"/>
</dbReference>
<evidence type="ECO:0000259" key="18">
    <source>
        <dbReference type="Pfam" id="PF02706"/>
    </source>
</evidence>
<feature type="coiled-coil region" evidence="16">
    <location>
        <begin position="206"/>
        <end position="233"/>
    </location>
</feature>
<feature type="transmembrane region" description="Helical" evidence="17">
    <location>
        <begin position="432"/>
        <end position="452"/>
    </location>
</feature>
<proteinExistence type="inferred from homology"/>
<dbReference type="InterPro" id="IPR027417">
    <property type="entry name" value="P-loop_NTPase"/>
</dbReference>
<evidence type="ECO:0000256" key="16">
    <source>
        <dbReference type="SAM" id="Coils"/>
    </source>
</evidence>
<keyword evidence="16" id="KW-0175">Coiled coil</keyword>
<feature type="domain" description="Polysaccharide chain length determinant N-terminal" evidence="18">
    <location>
        <begin position="10"/>
        <end position="98"/>
    </location>
</feature>
<evidence type="ECO:0000256" key="12">
    <source>
        <dbReference type="ARBA" id="ARBA00022989"/>
    </source>
</evidence>
<comment type="similarity">
    <text evidence="3">Belongs to the etk/wzc family.</text>
</comment>